<dbReference type="SUPFAM" id="SSF48371">
    <property type="entry name" value="ARM repeat"/>
    <property type="match status" value="1"/>
</dbReference>
<dbReference type="RefSeq" id="WP_090596183.1">
    <property type="nucleotide sequence ID" value="NZ_LT629688.1"/>
</dbReference>
<dbReference type="Proteomes" id="UP000198546">
    <property type="component" value="Chromosome i"/>
</dbReference>
<gene>
    <name evidence="1" type="ORF">SAMN04489747_0338</name>
</gene>
<dbReference type="InterPro" id="IPR011989">
    <property type="entry name" value="ARM-like"/>
</dbReference>
<dbReference type="Pfam" id="PF13646">
    <property type="entry name" value="HEAT_2"/>
    <property type="match status" value="1"/>
</dbReference>
<protein>
    <submittedName>
        <fullName evidence="1">HEAT repeat-containing protein</fullName>
    </submittedName>
</protein>
<organism evidence="1 2">
    <name type="scientific">Auraticoccus monumenti</name>
    <dbReference type="NCBI Taxonomy" id="675864"/>
    <lineage>
        <taxon>Bacteria</taxon>
        <taxon>Bacillati</taxon>
        <taxon>Actinomycetota</taxon>
        <taxon>Actinomycetes</taxon>
        <taxon>Propionibacteriales</taxon>
        <taxon>Propionibacteriaceae</taxon>
        <taxon>Auraticoccus</taxon>
    </lineage>
</organism>
<dbReference type="OrthoDB" id="9134742at2"/>
<dbReference type="InterPro" id="IPR016024">
    <property type="entry name" value="ARM-type_fold"/>
</dbReference>
<reference evidence="1 2" key="1">
    <citation type="submission" date="2016-10" db="EMBL/GenBank/DDBJ databases">
        <authorList>
            <person name="de Groot N.N."/>
        </authorList>
    </citation>
    <scope>NUCLEOTIDE SEQUENCE [LARGE SCALE GENOMIC DNA]</scope>
    <source>
        <strain evidence="1 2">MON 2.2</strain>
    </source>
</reference>
<dbReference type="EMBL" id="LT629688">
    <property type="protein sequence ID" value="SDD16615.1"/>
    <property type="molecule type" value="Genomic_DNA"/>
</dbReference>
<dbReference type="AlphaFoldDB" id="A0A1G6SKE4"/>
<proteinExistence type="predicted"/>
<keyword evidence="2" id="KW-1185">Reference proteome</keyword>
<evidence type="ECO:0000313" key="1">
    <source>
        <dbReference type="EMBL" id="SDD16615.1"/>
    </source>
</evidence>
<sequence>MTTTGPTIPRATSLREALEDLAPSARLQAAMAAGMQPGPADPPVLVARCALEPDFYVRDMLTWALTRHPAAVTVPLLLAELRDGSPQARSQALHTLSKVGDPRGWTAITPELLRDPEDEVARTAWRAAVALVPEGAEADLAATLVTQLGRGGPEVRRSLSRALVDLGEAAGSALAEAATRGDVATRTHAIATQRLTLDPEQGFEASVSEAERVVALMDAPVAGGAEASSGDPGADR</sequence>
<accession>A0A1G6SKE4</accession>
<dbReference type="Gene3D" id="1.25.10.10">
    <property type="entry name" value="Leucine-rich Repeat Variant"/>
    <property type="match status" value="1"/>
</dbReference>
<evidence type="ECO:0000313" key="2">
    <source>
        <dbReference type="Proteomes" id="UP000198546"/>
    </source>
</evidence>
<dbReference type="STRING" id="675864.SAMN04489747_0338"/>
<name>A0A1G6SKE4_9ACTN</name>